<dbReference type="NCBIfam" id="TIGR02594">
    <property type="entry name" value="TIGR02594 family protein"/>
    <property type="match status" value="1"/>
</dbReference>
<protein>
    <submittedName>
        <fullName evidence="1">Uncharacterized protein (TIGR02594 family)</fullName>
    </submittedName>
</protein>
<accession>A0ABU1MKB8</accession>
<comment type="caution">
    <text evidence="1">The sequence shown here is derived from an EMBL/GenBank/DDBJ whole genome shotgun (WGS) entry which is preliminary data.</text>
</comment>
<dbReference type="Proteomes" id="UP001184150">
    <property type="component" value="Unassembled WGS sequence"/>
</dbReference>
<dbReference type="InterPro" id="IPR013423">
    <property type="entry name" value="CHP02594"/>
</dbReference>
<dbReference type="EMBL" id="JAVDRD010000003">
    <property type="protein sequence ID" value="MDR6510783.1"/>
    <property type="molecule type" value="Genomic_DNA"/>
</dbReference>
<keyword evidence="2" id="KW-1185">Reference proteome</keyword>
<proteinExistence type="predicted"/>
<dbReference type="RefSeq" id="WP_309804864.1">
    <property type="nucleotide sequence ID" value="NZ_JAVDRD010000003.1"/>
</dbReference>
<gene>
    <name evidence="1" type="ORF">J2792_001649</name>
</gene>
<organism evidence="1 2">
    <name type="scientific">Novosphingobium capsulatum</name>
    <dbReference type="NCBI Taxonomy" id="13688"/>
    <lineage>
        <taxon>Bacteria</taxon>
        <taxon>Pseudomonadati</taxon>
        <taxon>Pseudomonadota</taxon>
        <taxon>Alphaproteobacteria</taxon>
        <taxon>Sphingomonadales</taxon>
        <taxon>Sphingomonadaceae</taxon>
        <taxon>Novosphingobium</taxon>
    </lineage>
</organism>
<name>A0ABU1MKB8_9SPHN</name>
<evidence type="ECO:0000313" key="1">
    <source>
        <dbReference type="EMBL" id="MDR6510783.1"/>
    </source>
</evidence>
<reference evidence="1 2" key="1">
    <citation type="submission" date="2023-07" db="EMBL/GenBank/DDBJ databases">
        <title>Sorghum-associated microbial communities from plants grown in Nebraska, USA.</title>
        <authorList>
            <person name="Schachtman D."/>
        </authorList>
    </citation>
    <scope>NUCLEOTIDE SEQUENCE [LARGE SCALE GENOMIC DNA]</scope>
    <source>
        <strain evidence="1 2">DS1027</strain>
    </source>
</reference>
<sequence length="179" mass="19233">MPVLPPAYRWLATLQPLPRMLREGLALIDTAEQAGPASNPVILAWAAELGGDVARAYRADSTAWCGLFMALVAQRAGKPLPANPLWALNWARFGSAVVQPMLGDVLVFQRSGGGHVGLCVAQDEAAYHVLGGNQGDRVSIARIARHRLYAARRPDYRIMPTTVRAYGVAECGTLSTNEA</sequence>
<evidence type="ECO:0000313" key="2">
    <source>
        <dbReference type="Proteomes" id="UP001184150"/>
    </source>
</evidence>